<evidence type="ECO:0000313" key="1">
    <source>
        <dbReference type="EMBL" id="GHO59973.1"/>
    </source>
</evidence>
<keyword evidence="2" id="KW-1185">Reference proteome</keyword>
<dbReference type="Proteomes" id="UP000654345">
    <property type="component" value="Unassembled WGS sequence"/>
</dbReference>
<sequence>MLRRLDKAMQAFFRRVAEGQSPGYPRYKSGSLYHSFTYVQSGFELLGALTSHDTKGKKTCRLALSKLGHLKMLMHRPIHDTIKACTIKHDGDQWYAILSVEQRLDPTKAIPPLVRLWALM</sequence>
<protein>
    <submittedName>
        <fullName evidence="1">Uncharacterized protein</fullName>
    </submittedName>
</protein>
<gene>
    <name evidence="1" type="ORF">KSB_84480</name>
</gene>
<proteinExistence type="predicted"/>
<name>A0ABQ3V4X6_9CHLR</name>
<dbReference type="EMBL" id="BNJG01000003">
    <property type="protein sequence ID" value="GHO59973.1"/>
    <property type="molecule type" value="Genomic_DNA"/>
</dbReference>
<dbReference type="RefSeq" id="WP_236039022.1">
    <property type="nucleotide sequence ID" value="NZ_BNJG01000003.1"/>
</dbReference>
<comment type="caution">
    <text evidence="1">The sequence shown here is derived from an EMBL/GenBank/DDBJ whole genome shotgun (WGS) entry which is preliminary data.</text>
</comment>
<reference evidence="1 2" key="1">
    <citation type="journal article" date="2021" name="Int. J. Syst. Evol. Microbiol.">
        <title>Reticulibacter mediterranei gen. nov., sp. nov., within the new family Reticulibacteraceae fam. nov., and Ktedonospora formicarum gen. nov., sp. nov., Ktedonobacter robiniae sp. nov., Dictyobacter formicarum sp. nov. and Dictyobacter arantiisoli sp. nov., belonging to the class Ktedonobacteria.</title>
        <authorList>
            <person name="Yabe S."/>
            <person name="Zheng Y."/>
            <person name="Wang C.M."/>
            <person name="Sakai Y."/>
            <person name="Abe K."/>
            <person name="Yokota A."/>
            <person name="Donadio S."/>
            <person name="Cavaletti L."/>
            <person name="Monciardini P."/>
        </authorList>
    </citation>
    <scope>NUCLEOTIDE SEQUENCE [LARGE SCALE GENOMIC DNA]</scope>
    <source>
        <strain evidence="1 2">SOSP1-30</strain>
    </source>
</reference>
<accession>A0ABQ3V4X6</accession>
<organism evidence="1 2">
    <name type="scientific">Ktedonobacter robiniae</name>
    <dbReference type="NCBI Taxonomy" id="2778365"/>
    <lineage>
        <taxon>Bacteria</taxon>
        <taxon>Bacillati</taxon>
        <taxon>Chloroflexota</taxon>
        <taxon>Ktedonobacteria</taxon>
        <taxon>Ktedonobacterales</taxon>
        <taxon>Ktedonobacteraceae</taxon>
        <taxon>Ktedonobacter</taxon>
    </lineage>
</organism>
<evidence type="ECO:0000313" key="2">
    <source>
        <dbReference type="Proteomes" id="UP000654345"/>
    </source>
</evidence>